<sequence length="430" mass="45499">MAAGFGGFVTDTAASGELVVQPRMGFGDVATMRIGLLATKRARAATAGTITVDSYTRVGDLDSAAAALASGAALNGYPLVSQGVAANKGLLNGVRDATFPVQVRHGSANPVKIFEALLDAGLDATEGGPVSYCLPYSRIPLSQAVDHWARGCELLATRGQEAGREPHLETFGGCVLGQLCPPGQLVALSILEGLFFQAHGLRDISLSYAQQTSPEQDAEAVLALRALAEEFLAGVRWHVVVYAYMGVYPETPHGAASLLTAAAELAVRTGAERLIVKTEAESRRIPTIEENVAALELAGTAARAARPVAPPPSRTDSQVYAEARRLVEATLELHQDVGRALLRAFKRGYLDIPYCVHPDNRGAARSHIDGDGALRWADVGALPLDGLVARRRSHPVGSAELLDALHYVQRRHDGQEHADGGGRSDHDEGY</sequence>
<dbReference type="Proteomes" id="UP000199361">
    <property type="component" value="Unassembled WGS sequence"/>
</dbReference>
<dbReference type="InterPro" id="IPR006396">
    <property type="entry name" value="Glu_mut_E"/>
</dbReference>
<dbReference type="SUPFAM" id="SSF51703">
    <property type="entry name" value="Cobalamin (vitamin B12)-dependent enzymes"/>
    <property type="match status" value="1"/>
</dbReference>
<dbReference type="OrthoDB" id="5332339at2"/>
<proteinExistence type="predicted"/>
<dbReference type="InterPro" id="IPR016176">
    <property type="entry name" value="Cbl-dep_enz_cat"/>
</dbReference>
<dbReference type="EMBL" id="FOHX01000002">
    <property type="protein sequence ID" value="SET15127.1"/>
    <property type="molecule type" value="Genomic_DNA"/>
</dbReference>
<name>A0A1I0C7R7_9ACTN</name>
<dbReference type="GO" id="GO:0050097">
    <property type="term" value="F:methylaspartate mutase activity"/>
    <property type="evidence" value="ECO:0007669"/>
    <property type="project" value="InterPro"/>
</dbReference>
<dbReference type="STRING" id="568860.SAMN05421811_102201"/>
<keyword evidence="6" id="KW-1185">Reference proteome</keyword>
<feature type="region of interest" description="Disordered" evidence="4">
    <location>
        <begin position="411"/>
        <end position="430"/>
    </location>
</feature>
<keyword evidence="2" id="KW-0413">Isomerase</keyword>
<dbReference type="Pfam" id="PF06368">
    <property type="entry name" value="Met_asp_mut_E"/>
    <property type="match status" value="1"/>
</dbReference>
<dbReference type="GO" id="GO:0031419">
    <property type="term" value="F:cobalamin binding"/>
    <property type="evidence" value="ECO:0007669"/>
    <property type="project" value="UniProtKB-KW"/>
</dbReference>
<dbReference type="PIRSF" id="PIRSF001495">
    <property type="entry name" value="Met_asp_mut_epsi"/>
    <property type="match status" value="1"/>
</dbReference>
<evidence type="ECO:0000256" key="3">
    <source>
        <dbReference type="ARBA" id="ARBA00023285"/>
    </source>
</evidence>
<reference evidence="5 6" key="1">
    <citation type="submission" date="2016-10" db="EMBL/GenBank/DDBJ databases">
        <authorList>
            <person name="de Groot N.N."/>
        </authorList>
    </citation>
    <scope>NUCLEOTIDE SEQUENCE [LARGE SCALE GENOMIC DNA]</scope>
    <source>
        <strain evidence="5 6">CGMCC 4.5598</strain>
    </source>
</reference>
<keyword evidence="3" id="KW-0170">Cobalt</keyword>
<organism evidence="5 6">
    <name type="scientific">Nonomuraea wenchangensis</name>
    <dbReference type="NCBI Taxonomy" id="568860"/>
    <lineage>
        <taxon>Bacteria</taxon>
        <taxon>Bacillati</taxon>
        <taxon>Actinomycetota</taxon>
        <taxon>Actinomycetes</taxon>
        <taxon>Streptosporangiales</taxon>
        <taxon>Streptosporangiaceae</taxon>
        <taxon>Nonomuraea</taxon>
    </lineage>
</organism>
<evidence type="ECO:0000313" key="6">
    <source>
        <dbReference type="Proteomes" id="UP000199361"/>
    </source>
</evidence>
<dbReference type="AlphaFoldDB" id="A0A1I0C7R7"/>
<evidence type="ECO:0000256" key="1">
    <source>
        <dbReference type="ARBA" id="ARBA00022628"/>
    </source>
</evidence>
<evidence type="ECO:0000256" key="4">
    <source>
        <dbReference type="SAM" id="MobiDB-lite"/>
    </source>
</evidence>
<gene>
    <name evidence="5" type="ORF">SAMN05421811_102201</name>
</gene>
<accession>A0A1I0C7R7</accession>
<evidence type="ECO:0000256" key="2">
    <source>
        <dbReference type="ARBA" id="ARBA00023235"/>
    </source>
</evidence>
<dbReference type="GO" id="GO:0019670">
    <property type="term" value="P:anaerobic L-glutamate catabolic process"/>
    <property type="evidence" value="ECO:0007669"/>
    <property type="project" value="InterPro"/>
</dbReference>
<protein>
    <submittedName>
        <fullName evidence="5">Methylaspartate mutase epsilon subunit</fullName>
    </submittedName>
</protein>
<evidence type="ECO:0000313" key="5">
    <source>
        <dbReference type="EMBL" id="SET15127.1"/>
    </source>
</evidence>
<dbReference type="Gene3D" id="3.20.20.240">
    <property type="entry name" value="Methylmalonyl-CoA mutase"/>
    <property type="match status" value="1"/>
</dbReference>
<keyword evidence="1" id="KW-0846">Cobalamin</keyword>